<reference evidence="4 5" key="1">
    <citation type="submission" date="2018-01" db="EMBL/GenBank/DDBJ databases">
        <title>Draft genome of the strawberry crown rot pathogen Phytophthora cactorum.</title>
        <authorList>
            <person name="Armitage A.D."/>
            <person name="Lysoe E."/>
            <person name="Nellist C.F."/>
            <person name="Harrison R.J."/>
            <person name="Brurberg M.B."/>
        </authorList>
    </citation>
    <scope>NUCLEOTIDE SEQUENCE [LARGE SCALE GENOMIC DNA]</scope>
    <source>
        <strain evidence="4 5">10300</strain>
    </source>
</reference>
<dbReference type="EMBL" id="JAENGZ010000460">
    <property type="protein sequence ID" value="KAG6958907.1"/>
    <property type="molecule type" value="Genomic_DNA"/>
</dbReference>
<dbReference type="EMBL" id="RCML01000523">
    <property type="protein sequence ID" value="KAG2974639.1"/>
    <property type="molecule type" value="Genomic_DNA"/>
</dbReference>
<reference evidence="3" key="3">
    <citation type="submission" date="2021-01" db="EMBL/GenBank/DDBJ databases">
        <title>Phytophthora aleatoria, a newly-described species from Pinus radiata is distinct from Phytophthora cactorum isolates based on comparative genomics.</title>
        <authorList>
            <person name="Mcdougal R."/>
            <person name="Panda P."/>
            <person name="Williams N."/>
            <person name="Studholme D.J."/>
        </authorList>
    </citation>
    <scope>NUCLEOTIDE SEQUENCE</scope>
    <source>
        <strain evidence="3">NZFS 3830</strain>
    </source>
</reference>
<dbReference type="EMBL" id="RCMV01000446">
    <property type="protein sequence ID" value="KAG3217068.1"/>
    <property type="molecule type" value="Genomic_DNA"/>
</dbReference>
<dbReference type="Proteomes" id="UP000697107">
    <property type="component" value="Unassembled WGS sequence"/>
</dbReference>
<organism evidence="4 5">
    <name type="scientific">Phytophthora cactorum</name>
    <dbReference type="NCBI Taxonomy" id="29920"/>
    <lineage>
        <taxon>Eukaryota</taxon>
        <taxon>Sar</taxon>
        <taxon>Stramenopiles</taxon>
        <taxon>Oomycota</taxon>
        <taxon>Peronosporomycetes</taxon>
        <taxon>Peronosporales</taxon>
        <taxon>Peronosporaceae</taxon>
        <taxon>Phytophthora</taxon>
    </lineage>
</organism>
<evidence type="ECO:0000313" key="3">
    <source>
        <dbReference type="EMBL" id="KAG6958907.1"/>
    </source>
</evidence>
<dbReference type="AlphaFoldDB" id="A0A329S9T8"/>
<dbReference type="EMBL" id="MJFZ01000233">
    <property type="protein sequence ID" value="RAW33567.1"/>
    <property type="molecule type" value="Genomic_DNA"/>
</dbReference>
<accession>A0A329S9T8</accession>
<proteinExistence type="predicted"/>
<comment type="caution">
    <text evidence="4">The sequence shown here is derived from an EMBL/GenBank/DDBJ whole genome shotgun (WGS) entry which is preliminary data.</text>
</comment>
<gene>
    <name evidence="3" type="ORF">JG687_00009096</name>
    <name evidence="4" type="ORF">PC110_g10104</name>
    <name evidence="1" type="ORF">PC118_g14407</name>
    <name evidence="2" type="ORF">PC129_g12094</name>
</gene>
<keyword evidence="5" id="KW-1185">Reference proteome</keyword>
<evidence type="ECO:0000313" key="5">
    <source>
        <dbReference type="Proteomes" id="UP000251314"/>
    </source>
</evidence>
<evidence type="ECO:0000313" key="2">
    <source>
        <dbReference type="EMBL" id="KAG3217068.1"/>
    </source>
</evidence>
<dbReference type="VEuPathDB" id="FungiDB:PC110_g10104"/>
<protein>
    <submittedName>
        <fullName evidence="4">Uncharacterized protein</fullName>
    </submittedName>
</protein>
<dbReference type="OrthoDB" id="10269121at2759"/>
<evidence type="ECO:0000313" key="4">
    <source>
        <dbReference type="EMBL" id="RAW33567.1"/>
    </source>
</evidence>
<reference evidence="2" key="2">
    <citation type="submission" date="2018-05" db="EMBL/GenBank/DDBJ databases">
        <title>Effector identification in a new, highly contiguous assembly of the strawberry crown rot pathogen Phytophthora cactorum.</title>
        <authorList>
            <person name="Armitage A.D."/>
            <person name="Nellist C.F."/>
            <person name="Bates H."/>
            <person name="Vickerstaff R.J."/>
            <person name="Harrison R.J."/>
        </authorList>
    </citation>
    <scope>NUCLEOTIDE SEQUENCE</scope>
    <source>
        <strain evidence="1">P415</strain>
        <strain evidence="2">P421</strain>
    </source>
</reference>
<name>A0A329S9T8_9STRA</name>
<sequence>MESPCLSECRGWNCKQAGRGREESSFFPLLDAAGRRQHSDHAPLIFAGGFKCAVPHRKALRVFRERRGEDTAALTAAPAIVDRTGPPHLHSSPGSALPLIWLAEGPPSAVHKRPMPSVDSLRAEHQAIFEALGMSDRILAYCVIRAR</sequence>
<evidence type="ECO:0000313" key="1">
    <source>
        <dbReference type="EMBL" id="KAG2974639.1"/>
    </source>
</evidence>
<dbReference type="Proteomes" id="UP000760860">
    <property type="component" value="Unassembled WGS sequence"/>
</dbReference>
<dbReference type="Proteomes" id="UP000688947">
    <property type="component" value="Unassembled WGS sequence"/>
</dbReference>
<dbReference type="Proteomes" id="UP000251314">
    <property type="component" value="Unassembled WGS sequence"/>
</dbReference>